<dbReference type="VEuPathDB" id="TriTrypDB:LdCL_350042000"/>
<comment type="caution">
    <text evidence="6">The sequence shown here is derived from an EMBL/GenBank/DDBJ whole genome shotgun (WGS) entry which is preliminary data.</text>
</comment>
<dbReference type="VEuPathDB" id="TriTrypDB:LDHU3_35.4850"/>
<reference evidence="7" key="1">
    <citation type="submission" date="2019-02" db="EMBL/GenBank/DDBJ databases">
        <title>FDA dAtabase for Regulatory Grade micrObial Sequences (FDA-ARGOS): Supporting development and validation of Infectious Disease Dx tests.</title>
        <authorList>
            <person name="Duncan R."/>
            <person name="Fisher C."/>
            <person name="Tallon L."/>
            <person name="Sadzewicz L."/>
            <person name="Sengamalay N."/>
            <person name="Ott S."/>
            <person name="Godinez A."/>
            <person name="Nagaraj S."/>
            <person name="Vavikolanu K."/>
            <person name="Vyas G."/>
            <person name="Nadendla S."/>
            <person name="Aluvathingal J."/>
            <person name="Sichtig H."/>
        </authorList>
    </citation>
    <scope>NUCLEOTIDE SEQUENCE [LARGE SCALE GENOMIC DNA]</scope>
    <source>
        <strain evidence="7">FDAARGOS_360</strain>
    </source>
</reference>
<feature type="region of interest" description="Disordered" evidence="4">
    <location>
        <begin position="1987"/>
        <end position="2019"/>
    </location>
</feature>
<dbReference type="GO" id="GO:0008270">
    <property type="term" value="F:zinc ion binding"/>
    <property type="evidence" value="ECO:0007669"/>
    <property type="project" value="UniProtKB-KW"/>
</dbReference>
<dbReference type="Proteomes" id="UP000318821">
    <property type="component" value="Unassembled WGS sequence"/>
</dbReference>
<evidence type="ECO:0000313" key="6">
    <source>
        <dbReference type="EMBL" id="TPP47966.1"/>
    </source>
</evidence>
<keyword evidence="2" id="KW-0863">Zinc-finger</keyword>
<feature type="compositionally biased region" description="Basic residues" evidence="4">
    <location>
        <begin position="2129"/>
        <end position="2138"/>
    </location>
</feature>
<evidence type="ECO:0000313" key="7">
    <source>
        <dbReference type="Proteomes" id="UP000318821"/>
    </source>
</evidence>
<dbReference type="VEuPathDB" id="TriTrypDB:LdBPK_353710.1"/>
<gene>
    <name evidence="6" type="ORF">CGC20_14900</name>
</gene>
<protein>
    <recommendedName>
        <fullName evidence="5">RanBP2-type domain-containing protein</fullName>
    </recommendedName>
</protein>
<dbReference type="InterPro" id="IPR058803">
    <property type="entry name" value="PH_38"/>
</dbReference>
<feature type="region of interest" description="Disordered" evidence="4">
    <location>
        <begin position="1773"/>
        <end position="1798"/>
    </location>
</feature>
<dbReference type="VEuPathDB" id="TriTrypDB:LDHU3_35.4860"/>
<evidence type="ECO:0000256" key="4">
    <source>
        <dbReference type="SAM" id="MobiDB-lite"/>
    </source>
</evidence>
<evidence type="ECO:0000259" key="5">
    <source>
        <dbReference type="PROSITE" id="PS01358"/>
    </source>
</evidence>
<dbReference type="InterPro" id="IPR001876">
    <property type="entry name" value="Znf_RanBP2"/>
</dbReference>
<dbReference type="EMBL" id="RHLD01000013">
    <property type="protein sequence ID" value="TPP47966.1"/>
    <property type="molecule type" value="Genomic_DNA"/>
</dbReference>
<organism evidence="6 7">
    <name type="scientific">Leishmania donovani</name>
    <dbReference type="NCBI Taxonomy" id="5661"/>
    <lineage>
        <taxon>Eukaryota</taxon>
        <taxon>Discoba</taxon>
        <taxon>Euglenozoa</taxon>
        <taxon>Kinetoplastea</taxon>
        <taxon>Metakinetoplastina</taxon>
        <taxon>Trypanosomatida</taxon>
        <taxon>Trypanosomatidae</taxon>
        <taxon>Leishmaniinae</taxon>
        <taxon>Leishmania</taxon>
    </lineage>
</organism>
<sequence>MRRTYASASYVSIACREARPLHLGHGRPRAAARSRPFLSPRVLPPRESLEEALRTSAPLCLSTAVASMATRLRRNHIVASCPRLFAEEMCSFASTVSGVAASSPTEQHARALALLSELQNAAGSATASAPLAPPAEVPAETSLWRSYMHPFARLLCNKIHVSVSTDITTPLSSALLTNGRWDETLLDCVCQLASWPDADAAGTVAQWMASLVQSCALRKSSRLVSSLSEMELMVRRVVEASSPALLCAVVQACQVRTRRMDSATGDSGARLRSAVTALYASQAEEDLHGGCRWHPCMSDRAIKMSLQQIVEVLSGSASGRRKGKAGSASAFTPAARLQIQQCCLCQIPRHMDDRTRHDCAVLAMKALKQAPFTVLLAAYEYFREEGLASAVVAQRFLAHCGVCVTHVTQRGVSLATYLSPVATKAAVEALLHAHCTVLSTGCDSRQMETSMSYLTATLNALGYPHVVRSLYKAPQPTVTTTPDPELRETPHSVVSQVLLRDVFGAVVALEALGASRPEGWLSVPPAATESMAAVSRLVGQEGSVADVKRLYAALVGFHNAGLFISYYVECVLAGVCDRMRDIGRQQRHARENASKVPSAPPHEILERVIPAFRATLCYIGDELNADIIFELVETAVQLRDYAVPLTAALVSALHASMERSLCLHELLCRVDASTHNMPFLSYYALCYTRDFGSPATFDHLAALWRVDGDAIWNRATHLSPSCQLWKCATCGRLNSDRYNYCVCSALRYSHVLCGACGYAQDERLSQCCSCGQTLLNKASLAGAVARTAWQCRDCGARNPARQTLLCFRCGQPTGPCIQQHAAAEATESEGSAASTSVVCGCCFSRDCDKNQRRGAAAAATWRAAVYAAAVGVCHECGRFKMNHAARHSLVWICAGCHQRRSSLERICPSCPQVECLPQALCRGPVNVPRVCRHCGHEEVNPFAMLCRCCGSTADPFVHPGDSAEATCMPGRVSAASGHASPTSPEAVPSQQQRQVYHWCLYCHHMQGLDNAAPLHQQHCSGCAANCEEKGLCLLSLRVCGGCGASLPARYAGSAVCPYCAAYVKLVPQPQKCDSGSAKRYWTAVVLLHTCEVLAECCAKESLLTERSTHAMPTALVSTTQKTWASDSGVSTGSAATTVDASTRAYLQRRPTIERTLSCLRREWCSVDGDAWLPVRMDVVALLGRAVNTLCQWLSASLTARRLSALLKGILTHVDCVCGVAVTGSQDAFSRSAQGHFTAVEVCHECLGTHPPNLCPFLEDGGLWTCEECGSSNSNSDVCRYVCGSCLALRPMTQDLLVSTCWECRACDRANVQFERYCMHCGAERAAWSRAMLPHWDSAGDGALTGDVDGDDGFHSPAAAGTGELDPRGEATHQINGLATGKRRGDAQGHCVGLLNLKVDEQTLSPSFSAALSCGASNASQLDTLAASSAGTAAPVRGDEIPFSPAKCPLCGLVYIEARCPLCLKHTPDVAGARGTVCEVQDRCAFIQPSGTTRPQDRIFVDEALLKANTLKEGLLVHYTAELGQRETVGRSCSPMVVRFDGWTLVGLTGLVEWTVVQPSTAPQLDTSYTSSTDALQQARTYPALLTELTPTVLTGRSSASVSAAPLVYATVSSLVEIEKIGPRQLRLRQEPFGVPGTYRLLYLTAPSAVACDEWWCALYRLTDDQRLHTQSTNVPVAAAPSFHPDPESAHPCFDAAACLTDSLVGPAPEGSQEVSDVAELRRMLLFTPSSPCSVTAGRPSYRLRGGMSQSSPSAIELPVNDLRASRLLLYPKPLTHGTSGAGGTRQPPMPSGVSTASPLRPSALVKDSGRKHLAQAQRPTCTSVLDVSLPIKSLVSSTAAANESANLLGTPAAASRRIVAPPSLCALLGSDTDLCSGTASVSTASHASTASISGDAAEREAGVSPQTLVAPSAASPKEEEAPAAETVAPLPSSALPRERVESNRAAGVAWHPALLPPDTAAVVPGAAARTSSTPPLWQRPVLPRLCLRQAPLQDPPRDRSPSLTRRGATAPAALPSSNAASLAQTTTAGCILSRVSSAYEPIHVDSTTVSRAHGSGCSSPYRRLKYPSSALDICLLHWYECCTSSLTPRIMYRSVSPLWRRNMDTRGSRSSSRERCDSAATPTSGQPRGNRHCRRTRSVGRRRYSSSSLAHRCRYVGAADAPAISPLLSVIAQPHMFLKYPVRVSSPRRSGKDGADGNGNATYVFLTLDEECVVAVPAARFNHCMEEANLLQQHKAPDDSARAERCCSGTNSVSVGVRSFERAQHFFGADYCRAMPVAEVERVSRGNEEPLLLLNAAQRERFRDLSKMICIAARTHAFILEAANSTDAERYVGKWKRYLRSLRIAQ</sequence>
<dbReference type="VEuPathDB" id="TriTrypDB:LdBPK_353700.1"/>
<name>A0A504XGA6_LEIDO</name>
<feature type="domain" description="RanBP2-type" evidence="5">
    <location>
        <begin position="1301"/>
        <end position="1320"/>
    </location>
</feature>
<dbReference type="PROSITE" id="PS01358">
    <property type="entry name" value="ZF_RANBP2_1"/>
    <property type="match status" value="1"/>
</dbReference>
<feature type="compositionally biased region" description="Basic and acidic residues" evidence="4">
    <location>
        <begin position="2102"/>
        <end position="2117"/>
    </location>
</feature>
<evidence type="ECO:0000256" key="3">
    <source>
        <dbReference type="ARBA" id="ARBA00022833"/>
    </source>
</evidence>
<keyword evidence="1" id="KW-0479">Metal-binding</keyword>
<feature type="region of interest" description="Disordered" evidence="4">
    <location>
        <begin position="1887"/>
        <end position="1939"/>
    </location>
</feature>
<keyword evidence="3" id="KW-0862">Zinc</keyword>
<evidence type="ECO:0000256" key="1">
    <source>
        <dbReference type="ARBA" id="ARBA00022723"/>
    </source>
</evidence>
<accession>A0A504XGA6</accession>
<feature type="region of interest" description="Disordered" evidence="4">
    <location>
        <begin position="2102"/>
        <end position="2138"/>
    </location>
</feature>
<dbReference type="SMART" id="SM00547">
    <property type="entry name" value="ZnF_RBZ"/>
    <property type="match status" value="4"/>
</dbReference>
<evidence type="ECO:0000256" key="2">
    <source>
        <dbReference type="ARBA" id="ARBA00022771"/>
    </source>
</evidence>
<proteinExistence type="predicted"/>
<dbReference type="Pfam" id="PF26289">
    <property type="entry name" value="PH_38"/>
    <property type="match status" value="1"/>
</dbReference>
<dbReference type="PROSITE" id="PS51257">
    <property type="entry name" value="PROKAR_LIPOPROTEIN"/>
    <property type="match status" value="1"/>
</dbReference>
<dbReference type="VEuPathDB" id="TriTrypDB:LdCL_350042100"/>
<feature type="compositionally biased region" description="Low complexity" evidence="4">
    <location>
        <begin position="2008"/>
        <end position="2019"/>
    </location>
</feature>